<reference evidence="2 3" key="1">
    <citation type="submission" date="2023-02" db="EMBL/GenBank/DDBJ databases">
        <title>Oceanobacillus kimchii IFOP_LL358 isolated form Alexandrium catenella lab strain.</title>
        <authorList>
            <person name="Gajardo G."/>
            <person name="Ueki S."/>
            <person name="Maruyama F."/>
        </authorList>
    </citation>
    <scope>NUCLEOTIDE SEQUENCE [LARGE SCALE GENOMIC DNA]</scope>
    <source>
        <strain evidence="2 3">IFOP_LL358</strain>
    </source>
</reference>
<dbReference type="RefSeq" id="WP_077596087.1">
    <property type="nucleotide sequence ID" value="NZ_BSKO01000001.1"/>
</dbReference>
<evidence type="ECO:0000256" key="1">
    <source>
        <dbReference type="SAM" id="Phobius"/>
    </source>
</evidence>
<gene>
    <name evidence="2" type="ORF">MACH08_39100</name>
</gene>
<dbReference type="EMBL" id="BSKO01000001">
    <property type="protein sequence ID" value="GLO68126.1"/>
    <property type="molecule type" value="Genomic_DNA"/>
</dbReference>
<organism evidence="2 3">
    <name type="scientific">Oceanobacillus kimchii</name>
    <dbReference type="NCBI Taxonomy" id="746691"/>
    <lineage>
        <taxon>Bacteria</taxon>
        <taxon>Bacillati</taxon>
        <taxon>Bacillota</taxon>
        <taxon>Bacilli</taxon>
        <taxon>Bacillales</taxon>
        <taxon>Bacillaceae</taxon>
        <taxon>Oceanobacillus</taxon>
    </lineage>
</organism>
<comment type="caution">
    <text evidence="2">The sequence shown here is derived from an EMBL/GenBank/DDBJ whole genome shotgun (WGS) entry which is preliminary data.</text>
</comment>
<keyword evidence="1" id="KW-0812">Transmembrane</keyword>
<dbReference type="Proteomes" id="UP001275436">
    <property type="component" value="Unassembled WGS sequence"/>
</dbReference>
<proteinExistence type="predicted"/>
<accession>A0ABQ5TQH9</accession>
<keyword evidence="3" id="KW-1185">Reference proteome</keyword>
<keyword evidence="1" id="KW-0472">Membrane</keyword>
<feature type="transmembrane region" description="Helical" evidence="1">
    <location>
        <begin position="7"/>
        <end position="30"/>
    </location>
</feature>
<sequence length="67" mass="7646">MSKGVKIMMFAALVLPAFITIFRIILDYFLGREMEWMSYSTVFFGSAVGGLFFAGPLMYTIFKTKEN</sequence>
<protein>
    <submittedName>
        <fullName evidence="2">Uncharacterized protein</fullName>
    </submittedName>
</protein>
<evidence type="ECO:0000313" key="3">
    <source>
        <dbReference type="Proteomes" id="UP001275436"/>
    </source>
</evidence>
<keyword evidence="1" id="KW-1133">Transmembrane helix</keyword>
<feature type="transmembrane region" description="Helical" evidence="1">
    <location>
        <begin position="42"/>
        <end position="62"/>
    </location>
</feature>
<name>A0ABQ5TQH9_9BACI</name>
<evidence type="ECO:0000313" key="2">
    <source>
        <dbReference type="EMBL" id="GLO68126.1"/>
    </source>
</evidence>